<dbReference type="AlphaFoldDB" id="A0A0D9XU41"/>
<dbReference type="EnsemblPlants" id="LPERR11G15950.2">
    <property type="protein sequence ID" value="LPERR11G15950.2"/>
    <property type="gene ID" value="LPERR11G15950"/>
</dbReference>
<evidence type="ECO:0000313" key="2">
    <source>
        <dbReference type="EnsemblPlants" id="LPERR11G15950.2"/>
    </source>
</evidence>
<reference evidence="3" key="2">
    <citation type="submission" date="2013-12" db="EMBL/GenBank/DDBJ databases">
        <authorList>
            <person name="Yu Y."/>
            <person name="Lee S."/>
            <person name="de Baynast K."/>
            <person name="Wissotski M."/>
            <person name="Liu L."/>
            <person name="Talag J."/>
            <person name="Goicoechea J."/>
            <person name="Angelova A."/>
            <person name="Jetty R."/>
            <person name="Kudrna D."/>
            <person name="Golser W."/>
            <person name="Rivera L."/>
            <person name="Zhang J."/>
            <person name="Wing R."/>
        </authorList>
    </citation>
    <scope>NUCLEOTIDE SEQUENCE</scope>
</reference>
<organism evidence="2 3">
    <name type="scientific">Leersia perrieri</name>
    <dbReference type="NCBI Taxonomy" id="77586"/>
    <lineage>
        <taxon>Eukaryota</taxon>
        <taxon>Viridiplantae</taxon>
        <taxon>Streptophyta</taxon>
        <taxon>Embryophyta</taxon>
        <taxon>Tracheophyta</taxon>
        <taxon>Spermatophyta</taxon>
        <taxon>Magnoliopsida</taxon>
        <taxon>Liliopsida</taxon>
        <taxon>Poales</taxon>
        <taxon>Poaceae</taxon>
        <taxon>BOP clade</taxon>
        <taxon>Oryzoideae</taxon>
        <taxon>Oryzeae</taxon>
        <taxon>Oryzinae</taxon>
        <taxon>Leersia</taxon>
    </lineage>
</organism>
<dbReference type="Gramene" id="LPERR11G15950.2">
    <property type="protein sequence ID" value="LPERR11G15950.2"/>
    <property type="gene ID" value="LPERR11G15950"/>
</dbReference>
<accession>A0A0D9XU41</accession>
<reference evidence="2 3" key="1">
    <citation type="submission" date="2012-08" db="EMBL/GenBank/DDBJ databases">
        <title>Oryza genome evolution.</title>
        <authorList>
            <person name="Wing R.A."/>
        </authorList>
    </citation>
    <scope>NUCLEOTIDE SEQUENCE</scope>
</reference>
<feature type="region of interest" description="Disordered" evidence="1">
    <location>
        <begin position="1"/>
        <end position="26"/>
    </location>
</feature>
<dbReference type="Proteomes" id="UP000032180">
    <property type="component" value="Chromosome 11"/>
</dbReference>
<keyword evidence="3" id="KW-1185">Reference proteome</keyword>
<evidence type="ECO:0000313" key="3">
    <source>
        <dbReference type="Proteomes" id="UP000032180"/>
    </source>
</evidence>
<evidence type="ECO:0000256" key="1">
    <source>
        <dbReference type="SAM" id="MobiDB-lite"/>
    </source>
</evidence>
<reference evidence="2" key="3">
    <citation type="submission" date="2015-04" db="UniProtKB">
        <authorList>
            <consortium name="EnsemblPlants"/>
        </authorList>
    </citation>
    <scope>IDENTIFICATION</scope>
</reference>
<proteinExistence type="predicted"/>
<protein>
    <submittedName>
        <fullName evidence="2">Uncharacterized protein</fullName>
    </submittedName>
</protein>
<name>A0A0D9XU41_9ORYZ</name>
<sequence length="76" mass="8248">MHPRLIDSKGATGRRIGAASIDRRRPPATRCSFPYESVGHVVASCYVGVLRLVAPPGRLEVAHPPTPRTVSSESNW</sequence>
<dbReference type="HOGENOM" id="CLU_2658022_0_0_1"/>